<dbReference type="InterPro" id="IPR001182">
    <property type="entry name" value="FtsW/RodA"/>
</dbReference>
<comment type="catalytic activity">
    <reaction evidence="15">
        <text>[GlcNAc-(1-&gt;4)-Mur2Ac(oyl-L-Ala-gamma-D-Glu-L-Lys-D-Ala-D-Ala)](n)-di-trans,octa-cis-undecaprenyl diphosphate + beta-D-GlcNAc-(1-&gt;4)-Mur2Ac(oyl-L-Ala-gamma-D-Glu-L-Lys-D-Ala-D-Ala)-di-trans,octa-cis-undecaprenyl diphosphate = [GlcNAc-(1-&gt;4)-Mur2Ac(oyl-L-Ala-gamma-D-Glu-L-Lys-D-Ala-D-Ala)](n+1)-di-trans,octa-cis-undecaprenyl diphosphate + di-trans,octa-cis-undecaprenyl diphosphate + H(+)</text>
        <dbReference type="Rhea" id="RHEA:23708"/>
        <dbReference type="Rhea" id="RHEA-COMP:9602"/>
        <dbReference type="Rhea" id="RHEA-COMP:9603"/>
        <dbReference type="ChEBI" id="CHEBI:15378"/>
        <dbReference type="ChEBI" id="CHEBI:58405"/>
        <dbReference type="ChEBI" id="CHEBI:60033"/>
        <dbReference type="ChEBI" id="CHEBI:78435"/>
        <dbReference type="EC" id="2.4.99.28"/>
    </reaction>
</comment>
<evidence type="ECO:0000256" key="5">
    <source>
        <dbReference type="ARBA" id="ARBA00022960"/>
    </source>
</evidence>
<dbReference type="EMBL" id="PEYU01000093">
    <property type="protein sequence ID" value="PIS22042.1"/>
    <property type="molecule type" value="Genomic_DNA"/>
</dbReference>
<evidence type="ECO:0000256" key="8">
    <source>
        <dbReference type="ARBA" id="ARBA00023136"/>
    </source>
</evidence>
<evidence type="ECO:0000256" key="14">
    <source>
        <dbReference type="ARBA" id="ARBA00044770"/>
    </source>
</evidence>
<evidence type="ECO:0000256" key="10">
    <source>
        <dbReference type="ARBA" id="ARBA00033270"/>
    </source>
</evidence>
<dbReference type="Pfam" id="PF01098">
    <property type="entry name" value="FTSW_RODA_SPOVE"/>
    <property type="match status" value="1"/>
</dbReference>
<evidence type="ECO:0000256" key="11">
    <source>
        <dbReference type="ARBA" id="ARBA00038053"/>
    </source>
</evidence>
<evidence type="ECO:0000256" key="9">
    <source>
        <dbReference type="ARBA" id="ARBA00032370"/>
    </source>
</evidence>
<dbReference type="GO" id="GO:0032153">
    <property type="term" value="C:cell division site"/>
    <property type="evidence" value="ECO:0007669"/>
    <property type="project" value="TreeGrafter"/>
</dbReference>
<keyword evidence="4 16" id="KW-0812">Transmembrane</keyword>
<feature type="transmembrane region" description="Helical" evidence="16">
    <location>
        <begin position="290"/>
        <end position="310"/>
    </location>
</feature>
<evidence type="ECO:0000256" key="7">
    <source>
        <dbReference type="ARBA" id="ARBA00022989"/>
    </source>
</evidence>
<accession>A0A2H0XAW2</accession>
<feature type="transmembrane region" description="Helical" evidence="16">
    <location>
        <begin position="204"/>
        <end position="224"/>
    </location>
</feature>
<sequence>MKTPAHSSRRFYYLVFAILIFGLLTVYNASPLYSQRFFQDSTRIAKLQLLWTLAGVILFVLISFISQKFLKSISKALFILSLVGLMFLAGTSLVFPCSKATMENDLAFCPCKNGARRWIYLYPLSLGFQATDFAKLVFILYMPILLESKIKTAKRKYEPFLYFFGLSFLISLLILSQPNMSNAVLILIIATVIYFISGAPLKPLFILAPVVILAGLVFILISPYRRERLETLFNRGSQSQLHESYQSDQILIGLGSGGAFGVGVGQSKQKAHFTPEIIGDSIFAVIGEEMGFIGSLLVIFGFGALAFEMLKISASAVT</sequence>
<feature type="transmembrane region" description="Helical" evidence="16">
    <location>
        <begin position="77"/>
        <end position="95"/>
    </location>
</feature>
<gene>
    <name evidence="17" type="ORF">COT50_04065</name>
</gene>
<feature type="transmembrane region" description="Helical" evidence="16">
    <location>
        <begin position="157"/>
        <end position="174"/>
    </location>
</feature>
<keyword evidence="5" id="KW-0133">Cell shape</keyword>
<dbReference type="GO" id="GO:0015648">
    <property type="term" value="F:lipid-linked peptidoglycan transporter activity"/>
    <property type="evidence" value="ECO:0007669"/>
    <property type="project" value="TreeGrafter"/>
</dbReference>
<evidence type="ECO:0000256" key="3">
    <source>
        <dbReference type="ARBA" id="ARBA00022679"/>
    </source>
</evidence>
<reference evidence="18" key="1">
    <citation type="submission" date="2017-09" db="EMBL/GenBank/DDBJ databases">
        <title>Depth-based differentiation of microbial function through sediment-hosted aquifers and enrichment of novel symbionts in the deep terrestrial subsurface.</title>
        <authorList>
            <person name="Probst A.J."/>
            <person name="Ladd B."/>
            <person name="Jarett J.K."/>
            <person name="Geller-Mcgrath D.E."/>
            <person name="Sieber C.M.K."/>
            <person name="Emerson J.B."/>
            <person name="Anantharaman K."/>
            <person name="Thomas B.C."/>
            <person name="Malmstrom R."/>
            <person name="Stieglmeier M."/>
            <person name="Klingl A."/>
            <person name="Woyke T."/>
            <person name="Ryan C.M."/>
            <person name="Banfield J.F."/>
        </authorList>
    </citation>
    <scope>NUCLEOTIDE SEQUENCE [LARGE SCALE GENOMIC DNA]</scope>
</reference>
<dbReference type="PANTHER" id="PTHR30474">
    <property type="entry name" value="CELL CYCLE PROTEIN"/>
    <property type="match status" value="1"/>
</dbReference>
<dbReference type="AlphaFoldDB" id="A0A2H0XAW2"/>
<dbReference type="GO" id="GO:0008955">
    <property type="term" value="F:peptidoglycan glycosyltransferase activity"/>
    <property type="evidence" value="ECO:0007669"/>
    <property type="project" value="UniProtKB-EC"/>
</dbReference>
<evidence type="ECO:0000313" key="17">
    <source>
        <dbReference type="EMBL" id="PIS22042.1"/>
    </source>
</evidence>
<evidence type="ECO:0000256" key="15">
    <source>
        <dbReference type="ARBA" id="ARBA00049902"/>
    </source>
</evidence>
<feature type="transmembrane region" description="Helical" evidence="16">
    <location>
        <begin position="49"/>
        <end position="65"/>
    </location>
</feature>
<dbReference type="GO" id="GO:0051301">
    <property type="term" value="P:cell division"/>
    <property type="evidence" value="ECO:0007669"/>
    <property type="project" value="InterPro"/>
</dbReference>
<protein>
    <recommendedName>
        <fullName evidence="12">Probable peptidoglycan glycosyltransferase FtsW</fullName>
        <ecNumber evidence="14">2.4.99.28</ecNumber>
    </recommendedName>
    <alternativeName>
        <fullName evidence="13">Cell division protein FtsW</fullName>
    </alternativeName>
    <alternativeName>
        <fullName evidence="10">Cell wall polymerase</fullName>
    </alternativeName>
    <alternativeName>
        <fullName evidence="9">Peptidoglycan polymerase</fullName>
    </alternativeName>
</protein>
<evidence type="ECO:0000256" key="1">
    <source>
        <dbReference type="ARBA" id="ARBA00004141"/>
    </source>
</evidence>
<feature type="non-terminal residue" evidence="17">
    <location>
        <position position="318"/>
    </location>
</feature>
<keyword evidence="6" id="KW-0573">Peptidoglycan synthesis</keyword>
<evidence type="ECO:0000313" key="18">
    <source>
        <dbReference type="Proteomes" id="UP000231252"/>
    </source>
</evidence>
<dbReference type="GO" id="GO:0005886">
    <property type="term" value="C:plasma membrane"/>
    <property type="evidence" value="ECO:0007669"/>
    <property type="project" value="TreeGrafter"/>
</dbReference>
<evidence type="ECO:0000256" key="6">
    <source>
        <dbReference type="ARBA" id="ARBA00022984"/>
    </source>
</evidence>
<dbReference type="Proteomes" id="UP000231252">
    <property type="component" value="Unassembled WGS sequence"/>
</dbReference>
<evidence type="ECO:0000256" key="4">
    <source>
        <dbReference type="ARBA" id="ARBA00022692"/>
    </source>
</evidence>
<evidence type="ECO:0000256" key="12">
    <source>
        <dbReference type="ARBA" id="ARBA00041185"/>
    </source>
</evidence>
<dbReference type="GO" id="GO:0009252">
    <property type="term" value="P:peptidoglycan biosynthetic process"/>
    <property type="evidence" value="ECO:0007669"/>
    <property type="project" value="UniProtKB-KW"/>
</dbReference>
<feature type="transmembrane region" description="Helical" evidence="16">
    <location>
        <begin position="126"/>
        <end position="145"/>
    </location>
</feature>
<comment type="caution">
    <text evidence="17">The sequence shown here is derived from an EMBL/GenBank/DDBJ whole genome shotgun (WGS) entry which is preliminary data.</text>
</comment>
<comment type="similarity">
    <text evidence="11">Belongs to the SEDS family. FtsW subfamily.</text>
</comment>
<comment type="subcellular location">
    <subcellularLocation>
        <location evidence="1">Membrane</location>
        <topology evidence="1">Multi-pass membrane protein</topology>
    </subcellularLocation>
</comment>
<dbReference type="PANTHER" id="PTHR30474:SF2">
    <property type="entry name" value="PEPTIDOGLYCAN GLYCOSYLTRANSFERASE FTSW-RELATED"/>
    <property type="match status" value="1"/>
</dbReference>
<keyword evidence="8 16" id="KW-0472">Membrane</keyword>
<dbReference type="EC" id="2.4.99.28" evidence="14"/>
<proteinExistence type="inferred from homology"/>
<keyword evidence="3" id="KW-0808">Transferase</keyword>
<name>A0A2H0XAW2_UNCKA</name>
<keyword evidence="7 16" id="KW-1133">Transmembrane helix</keyword>
<feature type="transmembrane region" description="Helical" evidence="16">
    <location>
        <begin position="12"/>
        <end position="29"/>
    </location>
</feature>
<dbReference type="GO" id="GO:0008360">
    <property type="term" value="P:regulation of cell shape"/>
    <property type="evidence" value="ECO:0007669"/>
    <property type="project" value="UniProtKB-KW"/>
</dbReference>
<organism evidence="17 18">
    <name type="scientific">candidate division WWE3 bacterium CG08_land_8_20_14_0_20_41_10</name>
    <dbReference type="NCBI Taxonomy" id="1975085"/>
    <lineage>
        <taxon>Bacteria</taxon>
        <taxon>Katanobacteria</taxon>
    </lineage>
</organism>
<evidence type="ECO:0000256" key="13">
    <source>
        <dbReference type="ARBA" id="ARBA00041418"/>
    </source>
</evidence>
<keyword evidence="2" id="KW-0328">Glycosyltransferase</keyword>
<evidence type="ECO:0000256" key="16">
    <source>
        <dbReference type="SAM" id="Phobius"/>
    </source>
</evidence>
<evidence type="ECO:0000256" key="2">
    <source>
        <dbReference type="ARBA" id="ARBA00022676"/>
    </source>
</evidence>
<feature type="transmembrane region" description="Helical" evidence="16">
    <location>
        <begin position="180"/>
        <end position="197"/>
    </location>
</feature>